<sequence>MEMGMAARSLEVRRLGTVRTACASAS</sequence>
<protein>
    <submittedName>
        <fullName evidence="1">Uncharacterized protein</fullName>
    </submittedName>
</protein>
<reference evidence="1" key="1">
    <citation type="submission" date="2014-09" db="EMBL/GenBank/DDBJ databases">
        <authorList>
            <person name="Magalhaes I.L.F."/>
            <person name="Oliveira U."/>
            <person name="Santos F.R."/>
            <person name="Vidigal T.H.D.A."/>
            <person name="Brescovit A.D."/>
            <person name="Santos A.J."/>
        </authorList>
    </citation>
    <scope>NUCLEOTIDE SEQUENCE</scope>
    <source>
        <tissue evidence="1">Shoot tissue taken approximately 20 cm above the soil surface</tissue>
    </source>
</reference>
<dbReference type="AlphaFoldDB" id="A0A0A9BYW3"/>
<dbReference type="EMBL" id="GBRH01233438">
    <property type="protein sequence ID" value="JAD64457.1"/>
    <property type="molecule type" value="Transcribed_RNA"/>
</dbReference>
<organism evidence="1">
    <name type="scientific">Arundo donax</name>
    <name type="common">Giant reed</name>
    <name type="synonym">Donax arundinaceus</name>
    <dbReference type="NCBI Taxonomy" id="35708"/>
    <lineage>
        <taxon>Eukaryota</taxon>
        <taxon>Viridiplantae</taxon>
        <taxon>Streptophyta</taxon>
        <taxon>Embryophyta</taxon>
        <taxon>Tracheophyta</taxon>
        <taxon>Spermatophyta</taxon>
        <taxon>Magnoliopsida</taxon>
        <taxon>Liliopsida</taxon>
        <taxon>Poales</taxon>
        <taxon>Poaceae</taxon>
        <taxon>PACMAD clade</taxon>
        <taxon>Arundinoideae</taxon>
        <taxon>Arundineae</taxon>
        <taxon>Arundo</taxon>
    </lineage>
</organism>
<name>A0A0A9BYW3_ARUDO</name>
<accession>A0A0A9BYW3</accession>
<reference evidence="1" key="2">
    <citation type="journal article" date="2015" name="Data Brief">
        <title>Shoot transcriptome of the giant reed, Arundo donax.</title>
        <authorList>
            <person name="Barrero R.A."/>
            <person name="Guerrero F.D."/>
            <person name="Moolhuijzen P."/>
            <person name="Goolsby J.A."/>
            <person name="Tidwell J."/>
            <person name="Bellgard S.E."/>
            <person name="Bellgard M.I."/>
        </authorList>
    </citation>
    <scope>NUCLEOTIDE SEQUENCE</scope>
    <source>
        <tissue evidence="1">Shoot tissue taken approximately 20 cm above the soil surface</tissue>
    </source>
</reference>
<proteinExistence type="predicted"/>
<evidence type="ECO:0000313" key="1">
    <source>
        <dbReference type="EMBL" id="JAD64457.1"/>
    </source>
</evidence>